<feature type="region of interest" description="Disordered" evidence="1">
    <location>
        <begin position="105"/>
        <end position="150"/>
    </location>
</feature>
<feature type="compositionally biased region" description="Basic and acidic residues" evidence="1">
    <location>
        <begin position="324"/>
        <end position="333"/>
    </location>
</feature>
<dbReference type="Proteomes" id="UP000815677">
    <property type="component" value="Unassembled WGS sequence"/>
</dbReference>
<organism evidence="2 3">
    <name type="scientific">Mycena chlorophos</name>
    <name type="common">Agaric fungus</name>
    <name type="synonym">Agaricus chlorophos</name>
    <dbReference type="NCBI Taxonomy" id="658473"/>
    <lineage>
        <taxon>Eukaryota</taxon>
        <taxon>Fungi</taxon>
        <taxon>Dikarya</taxon>
        <taxon>Basidiomycota</taxon>
        <taxon>Agaricomycotina</taxon>
        <taxon>Agaricomycetes</taxon>
        <taxon>Agaricomycetidae</taxon>
        <taxon>Agaricales</taxon>
        <taxon>Marasmiineae</taxon>
        <taxon>Mycenaceae</taxon>
        <taxon>Mycena</taxon>
    </lineage>
</organism>
<reference evidence="2" key="1">
    <citation type="submission" date="2014-09" db="EMBL/GenBank/DDBJ databases">
        <title>Genome sequence of the luminous mushroom Mycena chlorophos for searching fungal bioluminescence genes.</title>
        <authorList>
            <person name="Tanaka Y."/>
            <person name="Kasuga D."/>
            <person name="Oba Y."/>
            <person name="Hase S."/>
            <person name="Sato K."/>
            <person name="Oba Y."/>
            <person name="Sakakibara Y."/>
        </authorList>
    </citation>
    <scope>NUCLEOTIDE SEQUENCE</scope>
</reference>
<sequence length="359" mass="39503">MATEPRTATLSKDALTEAFTAGAIDKAGLLILAKNRLRTDAVPGRRTRRFDVDHKTNTDTLIEKISESDGVPYDLAVLHRGRWRHMADEVERVLQKLVDSSHFILLPLPPPRVPTPPPPPTPPPRQDQGKQDDGNGGGGGAGPTPDAEDEPIVGLQVQTTIIIRDAATQYSIVTLNAAFPLTESLDEEDDGIHCPDALAAYVLDRTLQKYTNSVAPNETVTILNSSYKGLQSEAYQHLHGKYERHARTCRMACKGSAPAEHNFDKSILLTSPTDCRWSACTACSPLYLVKVDAEVYKLDVCAIRRTSHVIPGTKQVVAKKRGRKTEPASENKRAKNTTQVELVRNQWQSDATYIAIRNV</sequence>
<feature type="compositionally biased region" description="Pro residues" evidence="1">
    <location>
        <begin position="107"/>
        <end position="125"/>
    </location>
</feature>
<feature type="region of interest" description="Disordered" evidence="1">
    <location>
        <begin position="317"/>
        <end position="337"/>
    </location>
</feature>
<accession>A0ABQ0L8Q7</accession>
<gene>
    <name evidence="2" type="ORF">MCHLO_04997</name>
</gene>
<evidence type="ECO:0000313" key="3">
    <source>
        <dbReference type="Proteomes" id="UP000815677"/>
    </source>
</evidence>
<evidence type="ECO:0000313" key="2">
    <source>
        <dbReference type="EMBL" id="GAT47539.1"/>
    </source>
</evidence>
<dbReference type="EMBL" id="DF843655">
    <property type="protein sequence ID" value="GAT47539.1"/>
    <property type="molecule type" value="Genomic_DNA"/>
</dbReference>
<evidence type="ECO:0000256" key="1">
    <source>
        <dbReference type="SAM" id="MobiDB-lite"/>
    </source>
</evidence>
<proteinExistence type="predicted"/>
<keyword evidence="3" id="KW-1185">Reference proteome</keyword>
<name>A0ABQ0L8Q7_MYCCL</name>
<protein>
    <submittedName>
        <fullName evidence="2">Uncharacterized protein</fullName>
    </submittedName>
</protein>